<dbReference type="EMBL" id="NFZW01000004">
    <property type="protein sequence ID" value="RFA38282.1"/>
    <property type="molecule type" value="Genomic_DNA"/>
</dbReference>
<organism evidence="6 7">
    <name type="scientific">Alkalilimnicola ehrlichii</name>
    <dbReference type="NCBI Taxonomy" id="351052"/>
    <lineage>
        <taxon>Bacteria</taxon>
        <taxon>Pseudomonadati</taxon>
        <taxon>Pseudomonadota</taxon>
        <taxon>Gammaproteobacteria</taxon>
        <taxon>Chromatiales</taxon>
        <taxon>Ectothiorhodospiraceae</taxon>
        <taxon>Alkalilimnicola</taxon>
    </lineage>
</organism>
<dbReference type="AlphaFoldDB" id="A0A3E0X1S4"/>
<name>A0A3E0X1S4_9GAMM</name>
<evidence type="ECO:0008006" key="8">
    <source>
        <dbReference type="Google" id="ProtNLM"/>
    </source>
</evidence>
<evidence type="ECO:0000313" key="7">
    <source>
        <dbReference type="Proteomes" id="UP000256763"/>
    </source>
</evidence>
<evidence type="ECO:0000313" key="6">
    <source>
        <dbReference type="EMBL" id="RFA38282.1"/>
    </source>
</evidence>
<keyword evidence="3 5" id="KW-1133">Transmembrane helix</keyword>
<dbReference type="GO" id="GO:0004671">
    <property type="term" value="F:protein C-terminal S-isoprenylcysteine carboxyl O-methyltransferase activity"/>
    <property type="evidence" value="ECO:0007669"/>
    <property type="project" value="InterPro"/>
</dbReference>
<dbReference type="PANTHER" id="PTHR12714:SF9">
    <property type="entry name" value="PROTEIN-S-ISOPRENYLCYSTEINE O-METHYLTRANSFERASE"/>
    <property type="match status" value="1"/>
</dbReference>
<dbReference type="GO" id="GO:0016020">
    <property type="term" value="C:membrane"/>
    <property type="evidence" value="ECO:0007669"/>
    <property type="project" value="UniProtKB-SubCell"/>
</dbReference>
<comment type="subcellular location">
    <subcellularLocation>
        <location evidence="1">Membrane</location>
        <topology evidence="1">Multi-pass membrane protein</topology>
    </subcellularLocation>
</comment>
<evidence type="ECO:0000256" key="3">
    <source>
        <dbReference type="ARBA" id="ARBA00022989"/>
    </source>
</evidence>
<dbReference type="InterPro" id="IPR007269">
    <property type="entry name" value="ICMT_MeTrfase"/>
</dbReference>
<keyword evidence="7" id="KW-1185">Reference proteome</keyword>
<dbReference type="Proteomes" id="UP000256763">
    <property type="component" value="Unassembled WGS sequence"/>
</dbReference>
<dbReference type="Gene3D" id="1.20.120.1630">
    <property type="match status" value="1"/>
</dbReference>
<proteinExistence type="predicted"/>
<feature type="transmembrane region" description="Helical" evidence="5">
    <location>
        <begin position="154"/>
        <end position="179"/>
    </location>
</feature>
<evidence type="ECO:0000256" key="5">
    <source>
        <dbReference type="SAM" id="Phobius"/>
    </source>
</evidence>
<dbReference type="Pfam" id="PF04140">
    <property type="entry name" value="ICMT"/>
    <property type="match status" value="1"/>
</dbReference>
<evidence type="ECO:0000256" key="2">
    <source>
        <dbReference type="ARBA" id="ARBA00022692"/>
    </source>
</evidence>
<comment type="caution">
    <text evidence="6">The sequence shown here is derived from an EMBL/GenBank/DDBJ whole genome shotgun (WGS) entry which is preliminary data.</text>
</comment>
<accession>A0A3E0X1S4</accession>
<dbReference type="PANTHER" id="PTHR12714">
    <property type="entry name" value="PROTEIN-S ISOPRENYLCYSTEINE O-METHYLTRANSFERASE"/>
    <property type="match status" value="1"/>
</dbReference>
<protein>
    <recommendedName>
        <fullName evidence="8">Isoprenylcysteine carboxyl methyltransferase</fullName>
    </recommendedName>
</protein>
<dbReference type="RefSeq" id="WP_116301139.1">
    <property type="nucleotide sequence ID" value="NZ_NFZV01000003.1"/>
</dbReference>
<sequence length="214" mass="23817">MKKLRALFPLLIALAGLIALLAVGVYSAARADGAHSWGILAVVLLYAVWILSEFRITRGEAKRDIADDNGTCELYAVARFLTMLTALAATPLWQGFGLWYAVGLSLFLCGALFRSYAIRSLGRCYSHRVRTPEQEAIISNGPYRYMRHPAYSGMLLAHIGILVLFFSWPLLAVFGLVFLPALVYRIRVEEGHLLQIPDYAAYAKGRKRLAPGLW</sequence>
<gene>
    <name evidence="6" type="ORF">CAL65_05485</name>
</gene>
<reference evidence="7" key="1">
    <citation type="submission" date="2017-05" db="EMBL/GenBank/DDBJ databases">
        <authorList>
            <person name="Sharma S."/>
            <person name="Sidhu C."/>
            <person name="Pinnaka A.K."/>
        </authorList>
    </citation>
    <scope>NUCLEOTIDE SEQUENCE [LARGE SCALE GENOMIC DNA]</scope>
    <source>
        <strain evidence="7">AK93</strain>
    </source>
</reference>
<dbReference type="OrthoDB" id="5293276at2"/>
<feature type="transmembrane region" description="Helical" evidence="5">
    <location>
        <begin position="99"/>
        <end position="118"/>
    </location>
</feature>
<evidence type="ECO:0000256" key="4">
    <source>
        <dbReference type="ARBA" id="ARBA00023136"/>
    </source>
</evidence>
<feature type="transmembrane region" description="Helical" evidence="5">
    <location>
        <begin position="37"/>
        <end position="54"/>
    </location>
</feature>
<keyword evidence="2 5" id="KW-0812">Transmembrane</keyword>
<evidence type="ECO:0000256" key="1">
    <source>
        <dbReference type="ARBA" id="ARBA00004141"/>
    </source>
</evidence>
<keyword evidence="4 5" id="KW-0472">Membrane</keyword>
<feature type="transmembrane region" description="Helical" evidence="5">
    <location>
        <begin position="74"/>
        <end position="93"/>
    </location>
</feature>